<evidence type="ECO:0000259" key="2">
    <source>
        <dbReference type="PROSITE" id="PS50097"/>
    </source>
</evidence>
<dbReference type="InterPro" id="IPR000210">
    <property type="entry name" value="BTB/POZ_dom"/>
</dbReference>
<comment type="caution">
    <text evidence="3">The sequence shown here is derived from an EMBL/GenBank/DDBJ whole genome shotgun (WGS) entry which is preliminary data.</text>
</comment>
<keyword evidence="4" id="KW-1185">Reference proteome</keyword>
<dbReference type="PANTHER" id="PTHR47843:SF5">
    <property type="entry name" value="BTB_POZ DOMAIN PROTEIN"/>
    <property type="match status" value="1"/>
</dbReference>
<feature type="compositionally biased region" description="Gly residues" evidence="1">
    <location>
        <begin position="14"/>
        <end position="23"/>
    </location>
</feature>
<evidence type="ECO:0000313" key="4">
    <source>
        <dbReference type="Proteomes" id="UP001305779"/>
    </source>
</evidence>
<sequence>MANQRPPANPSPQGGFGPGGGFRPGPMPPALAGQQKSGGFGNSKAINSPGQPNRPKQEQASSPPPNVSKSLVERVQKSFDSGKYSDLTVICGNRRWKVHKFQLCQGSEVFETMLQGHFKEASQNEISLPGDDAGAVNHILRYMYHLQYRPAPAESNRLVLHMRVAKAADKYKMLELCNTAKTSFRIDIVNNVHLQTFADAVTEAYGDDGYDFFRAALVRSTVTHLDAMRSEPAKYNFLWDVIDSVGQYSSDILRTPPPAPATTFQDILDTAAANRASGNYTPKFDFSQRTPNGNRS</sequence>
<dbReference type="PROSITE" id="PS50097">
    <property type="entry name" value="BTB"/>
    <property type="match status" value="1"/>
</dbReference>
<dbReference type="PANTHER" id="PTHR47843">
    <property type="entry name" value="BTB DOMAIN-CONTAINING PROTEIN-RELATED"/>
    <property type="match status" value="1"/>
</dbReference>
<dbReference type="EMBL" id="JAXOVC010000009">
    <property type="protein sequence ID" value="KAK4497326.1"/>
    <property type="molecule type" value="Genomic_DNA"/>
</dbReference>
<feature type="region of interest" description="Disordered" evidence="1">
    <location>
        <begin position="1"/>
        <end position="70"/>
    </location>
</feature>
<evidence type="ECO:0000313" key="3">
    <source>
        <dbReference type="EMBL" id="KAK4497326.1"/>
    </source>
</evidence>
<gene>
    <name evidence="3" type="ORF">PRZ48_011776</name>
</gene>
<evidence type="ECO:0000256" key="1">
    <source>
        <dbReference type="SAM" id="MobiDB-lite"/>
    </source>
</evidence>
<organism evidence="3 4">
    <name type="scientific">Zasmidium cellare</name>
    <name type="common">Wine cellar mold</name>
    <name type="synonym">Racodium cellare</name>
    <dbReference type="NCBI Taxonomy" id="395010"/>
    <lineage>
        <taxon>Eukaryota</taxon>
        <taxon>Fungi</taxon>
        <taxon>Dikarya</taxon>
        <taxon>Ascomycota</taxon>
        <taxon>Pezizomycotina</taxon>
        <taxon>Dothideomycetes</taxon>
        <taxon>Dothideomycetidae</taxon>
        <taxon>Mycosphaerellales</taxon>
        <taxon>Mycosphaerellaceae</taxon>
        <taxon>Zasmidium</taxon>
    </lineage>
</organism>
<dbReference type="CDD" id="cd18186">
    <property type="entry name" value="BTB_POZ_ZBTB_KLHL-like"/>
    <property type="match status" value="1"/>
</dbReference>
<dbReference type="Gene3D" id="3.30.710.10">
    <property type="entry name" value="Potassium Channel Kv1.1, Chain A"/>
    <property type="match status" value="1"/>
</dbReference>
<feature type="domain" description="BTB" evidence="2">
    <location>
        <begin position="85"/>
        <end position="144"/>
    </location>
</feature>
<protein>
    <recommendedName>
        <fullName evidence="2">BTB domain-containing protein</fullName>
    </recommendedName>
</protein>
<reference evidence="3 4" key="1">
    <citation type="journal article" date="2023" name="G3 (Bethesda)">
        <title>A chromosome-level genome assembly of Zasmidium syzygii isolated from banana leaves.</title>
        <authorList>
            <person name="van Westerhoven A.C."/>
            <person name="Mehrabi R."/>
            <person name="Talebi R."/>
            <person name="Steentjes M.B.F."/>
            <person name="Corcolon B."/>
            <person name="Chong P.A."/>
            <person name="Kema G.H.J."/>
            <person name="Seidl M.F."/>
        </authorList>
    </citation>
    <scope>NUCLEOTIDE SEQUENCE [LARGE SCALE GENOMIC DNA]</scope>
    <source>
        <strain evidence="3 4">P124</strain>
    </source>
</reference>
<dbReference type="InterPro" id="IPR011333">
    <property type="entry name" value="SKP1/BTB/POZ_sf"/>
</dbReference>
<name>A0ABR0E7B5_ZASCE</name>
<dbReference type="SUPFAM" id="SSF54695">
    <property type="entry name" value="POZ domain"/>
    <property type="match status" value="1"/>
</dbReference>
<dbReference type="SMART" id="SM00225">
    <property type="entry name" value="BTB"/>
    <property type="match status" value="1"/>
</dbReference>
<accession>A0ABR0E7B5</accession>
<dbReference type="Pfam" id="PF00651">
    <property type="entry name" value="BTB"/>
    <property type="match status" value="1"/>
</dbReference>
<dbReference type="Proteomes" id="UP001305779">
    <property type="component" value="Unassembled WGS sequence"/>
</dbReference>
<proteinExistence type="predicted"/>